<dbReference type="EMBL" id="QTSX02006676">
    <property type="protein sequence ID" value="KAJ9052414.1"/>
    <property type="molecule type" value="Genomic_DNA"/>
</dbReference>
<organism evidence="1 2">
    <name type="scientific">Entomophthora muscae</name>
    <dbReference type="NCBI Taxonomy" id="34485"/>
    <lineage>
        <taxon>Eukaryota</taxon>
        <taxon>Fungi</taxon>
        <taxon>Fungi incertae sedis</taxon>
        <taxon>Zoopagomycota</taxon>
        <taxon>Entomophthoromycotina</taxon>
        <taxon>Entomophthoromycetes</taxon>
        <taxon>Entomophthorales</taxon>
        <taxon>Entomophthoraceae</taxon>
        <taxon>Entomophthora</taxon>
    </lineage>
</organism>
<evidence type="ECO:0000313" key="2">
    <source>
        <dbReference type="Proteomes" id="UP001165960"/>
    </source>
</evidence>
<dbReference type="Proteomes" id="UP001165960">
    <property type="component" value="Unassembled WGS sequence"/>
</dbReference>
<reference evidence="1" key="1">
    <citation type="submission" date="2022-04" db="EMBL/GenBank/DDBJ databases">
        <title>Genome of the entomopathogenic fungus Entomophthora muscae.</title>
        <authorList>
            <person name="Elya C."/>
            <person name="Lovett B.R."/>
            <person name="Lee E."/>
            <person name="Macias A.M."/>
            <person name="Hajek A.E."/>
            <person name="De Bivort B.L."/>
            <person name="Kasson M.T."/>
            <person name="De Fine Licht H.H."/>
            <person name="Stajich J.E."/>
        </authorList>
    </citation>
    <scope>NUCLEOTIDE SEQUENCE</scope>
    <source>
        <strain evidence="1">Berkeley</strain>
    </source>
</reference>
<evidence type="ECO:0000313" key="1">
    <source>
        <dbReference type="EMBL" id="KAJ9052414.1"/>
    </source>
</evidence>
<comment type="caution">
    <text evidence="1">The sequence shown here is derived from an EMBL/GenBank/DDBJ whole genome shotgun (WGS) entry which is preliminary data.</text>
</comment>
<sequence>MGLFRQAGRLYNINTWSEAKAVAQRENIVMKSFFKLGKTQAASRGKLLEGITVANGDGQQVLLSNFWKTKTVLLKVLRRFGCPLCRYEISLLSELKPEFDALDVKLIAIGFEKLELKDYLAGRYGDWEVLVDTKKEVYSALNLKKVSVSTVIKDLISSSRRAAISAAAQAGIHGNLKGDGFQLGGTFVIEKGTGELVYEFRQSSVSDFSSLKEIYQSCNGDPADVEEKAPRECINYIKA</sequence>
<protein>
    <submittedName>
        <fullName evidence="1">Uncharacterized protein</fullName>
    </submittedName>
</protein>
<proteinExistence type="predicted"/>
<name>A0ACC2RQV3_9FUNG</name>
<accession>A0ACC2RQV3</accession>
<keyword evidence="2" id="KW-1185">Reference proteome</keyword>
<gene>
    <name evidence="1" type="ORF">DSO57_1034439</name>
</gene>